<keyword evidence="2" id="KW-0472">Membrane</keyword>
<feature type="compositionally biased region" description="Basic and acidic residues" evidence="1">
    <location>
        <begin position="214"/>
        <end position="224"/>
    </location>
</feature>
<feature type="region of interest" description="Disordered" evidence="1">
    <location>
        <begin position="194"/>
        <end position="224"/>
    </location>
</feature>
<accession>A0A7D6CQH6</accession>
<sequence>MRSWKRVFASGLIVIGPILVTLYVVYRVYAIIAGVVPVFVFESELVGGLIDHEPTREFAVSLLRVVVPLAVFVLLAVVVGSLTRTTVGDVISRSVDGVVNRVPGLRILYNASKVAAETTFGEEQALQESVRVTSWNGVEMTAFKTGQITADGRVVLFIPTAPNITSGFVVEAEAERVTETDESVEVALSRLLSGGFGESKHPQKTDPTTPVETAGDRSTDDGSR</sequence>
<dbReference type="PANTHER" id="PTHR31876">
    <property type="entry name" value="COV-LIKE PROTEIN 1"/>
    <property type="match status" value="1"/>
</dbReference>
<gene>
    <name evidence="3" type="ORF">HYG81_06980</name>
</gene>
<keyword evidence="2" id="KW-0812">Transmembrane</keyword>
<proteinExistence type="predicted"/>
<dbReference type="Pfam" id="PF04367">
    <property type="entry name" value="DUF502"/>
    <property type="match status" value="1"/>
</dbReference>
<dbReference type="AlphaFoldDB" id="A0A7D6CQH6"/>
<keyword evidence="4" id="KW-1185">Reference proteome</keyword>
<evidence type="ECO:0000256" key="1">
    <source>
        <dbReference type="SAM" id="MobiDB-lite"/>
    </source>
</evidence>
<dbReference type="Proteomes" id="UP000510869">
    <property type="component" value="Chromosome"/>
</dbReference>
<organism evidence="3 4">
    <name type="scientific">Natrinema zhouii</name>
    <dbReference type="NCBI Taxonomy" id="1710539"/>
    <lineage>
        <taxon>Archaea</taxon>
        <taxon>Methanobacteriati</taxon>
        <taxon>Methanobacteriota</taxon>
        <taxon>Stenosarchaea group</taxon>
        <taxon>Halobacteria</taxon>
        <taxon>Halobacteriales</taxon>
        <taxon>Natrialbaceae</taxon>
        <taxon>Natrinema</taxon>
    </lineage>
</organism>
<feature type="transmembrane region" description="Helical" evidence="2">
    <location>
        <begin position="62"/>
        <end position="82"/>
    </location>
</feature>
<dbReference type="RefSeq" id="WP_180842500.1">
    <property type="nucleotide sequence ID" value="NZ_CP059154.1"/>
</dbReference>
<dbReference type="InterPro" id="IPR007462">
    <property type="entry name" value="COV1-like"/>
</dbReference>
<evidence type="ECO:0000256" key="2">
    <source>
        <dbReference type="SAM" id="Phobius"/>
    </source>
</evidence>
<reference evidence="3 4" key="1">
    <citation type="submission" date="2020-07" db="EMBL/GenBank/DDBJ databases">
        <title>Natrinema (YPL30) sp. nov. and Haloterrigena xxxxxx (YPL8) sp. nov., isolated from a salt mine.</title>
        <authorList>
            <person name="Cui H."/>
        </authorList>
    </citation>
    <scope>NUCLEOTIDE SEQUENCE [LARGE SCALE GENOMIC DNA]</scope>
    <source>
        <strain evidence="3 4">YPL13</strain>
    </source>
</reference>
<dbReference type="GeneID" id="56142935"/>
<protein>
    <submittedName>
        <fullName evidence="3">DUF502 domain-containing protein</fullName>
    </submittedName>
</protein>
<feature type="transmembrane region" description="Helical" evidence="2">
    <location>
        <begin position="7"/>
        <end position="25"/>
    </location>
</feature>
<evidence type="ECO:0000313" key="4">
    <source>
        <dbReference type="Proteomes" id="UP000510869"/>
    </source>
</evidence>
<name>A0A7D6CQH6_9EURY</name>
<evidence type="ECO:0000313" key="3">
    <source>
        <dbReference type="EMBL" id="QLK27338.1"/>
    </source>
</evidence>
<dbReference type="PANTHER" id="PTHR31876:SF26">
    <property type="entry name" value="PROTEIN LIKE COV 2"/>
    <property type="match status" value="1"/>
</dbReference>
<dbReference type="EMBL" id="CP059154">
    <property type="protein sequence ID" value="QLK27338.1"/>
    <property type="molecule type" value="Genomic_DNA"/>
</dbReference>
<dbReference type="KEGG" id="nay:HYG81_06980"/>
<keyword evidence="2" id="KW-1133">Transmembrane helix</keyword>
<dbReference type="OrthoDB" id="156682at2157"/>